<sequence length="154" mass="16182">MNSSTVEGASMSARVNVAISSDYVAVLAEGAIAVQAMDVSPVSKAVIEHVTANFSAAVGVTPLKEEEAYAFPYGRKLFTGMESTVEWWNAPLYTDEAASKDLWAAAADLVAANGGGSDLSDALRAMALAFTAEPVKVVLTVEYETPRPLRKPAV</sequence>
<organism evidence="1 2">
    <name type="scientific">Pseudarthrobacter psychrotolerans</name>
    <dbReference type="NCBI Taxonomy" id="2697569"/>
    <lineage>
        <taxon>Bacteria</taxon>
        <taxon>Bacillati</taxon>
        <taxon>Actinomycetota</taxon>
        <taxon>Actinomycetes</taxon>
        <taxon>Micrococcales</taxon>
        <taxon>Micrococcaceae</taxon>
        <taxon>Pseudarthrobacter</taxon>
    </lineage>
</organism>
<name>A0A6P1NJ27_9MICC</name>
<evidence type="ECO:0000313" key="2">
    <source>
        <dbReference type="Proteomes" id="UP000464186"/>
    </source>
</evidence>
<proteinExistence type="predicted"/>
<gene>
    <name evidence="1" type="ORF">GU243_00200</name>
</gene>
<dbReference type="AlphaFoldDB" id="A0A6P1NJ27"/>
<protein>
    <submittedName>
        <fullName evidence="1">Uncharacterized protein</fullName>
    </submittedName>
</protein>
<accession>A0A6P1NJ27</accession>
<keyword evidence="2" id="KW-1185">Reference proteome</keyword>
<evidence type="ECO:0000313" key="1">
    <source>
        <dbReference type="EMBL" id="QHK18474.1"/>
    </source>
</evidence>
<reference evidence="1 2" key="1">
    <citation type="submission" date="2020-01" db="EMBL/GenBank/DDBJ databases">
        <title>Pseudarthrobacter psychrotolerans sp. nov., isolated from antarctic soil.</title>
        <authorList>
            <person name="Shin Y."/>
            <person name="Park W."/>
        </authorList>
    </citation>
    <scope>NUCLEOTIDE SEQUENCE [LARGE SCALE GENOMIC DNA]</scope>
    <source>
        <strain evidence="1 2">YJ56</strain>
    </source>
</reference>
<dbReference type="EMBL" id="CP047898">
    <property type="protein sequence ID" value="QHK18474.1"/>
    <property type="molecule type" value="Genomic_DNA"/>
</dbReference>
<dbReference type="KEGG" id="psey:GU243_00200"/>
<dbReference type="Proteomes" id="UP000464186">
    <property type="component" value="Chromosome"/>
</dbReference>